<organismHost>
    <name type="scientific">Chlorella</name>
    <dbReference type="NCBI Taxonomy" id="3071"/>
</organismHost>
<dbReference type="GeneID" id="5659358"/>
<evidence type="ECO:0000313" key="2">
    <source>
        <dbReference type="Proteomes" id="UP000202419"/>
    </source>
</evidence>
<protein>
    <submittedName>
        <fullName evidence="1">Uncharacterized protein b046R</fullName>
    </submittedName>
</protein>
<proteinExistence type="predicted"/>
<dbReference type="KEGG" id="vg:5659358"/>
<keyword evidence="2" id="KW-1185">Reference proteome</keyword>
<dbReference type="OrthoDB" id="34620at10239"/>
<dbReference type="RefSeq" id="YP_001497242.1">
    <property type="nucleotide sequence ID" value="NC_009898.1"/>
</dbReference>
<dbReference type="Proteomes" id="UP000202419">
    <property type="component" value="Segment"/>
</dbReference>
<dbReference type="EMBL" id="DQ491002">
    <property type="protein sequence ID" value="ABT14445.1"/>
    <property type="molecule type" value="Genomic_DNA"/>
</dbReference>
<gene>
    <name evidence="1" type="primary">b046R</name>
    <name evidence="1" type="ORF">NY2A_b046R</name>
</gene>
<sequence>MTFPVMEFVFVNAFPYVMKLLASTFAAFTFPGAKTFPLTSAIPVDGNPTTTPSNIEALPTSVVDDMFPVSVIFGPEIFPTMSAVIFPGTSTIRFSKNVPFPMRYFPFTFPDTDTYCPDRIFPTMSVVDIGAISAG</sequence>
<evidence type="ECO:0000313" key="1">
    <source>
        <dbReference type="EMBL" id="ABT14445.1"/>
    </source>
</evidence>
<organism evidence="1 2">
    <name type="scientific">Paramecium bursaria Chlorella virus NY2A</name>
    <name type="common">PBCV-NY2A</name>
    <dbReference type="NCBI Taxonomy" id="46021"/>
    <lineage>
        <taxon>Viruses</taxon>
        <taxon>Varidnaviria</taxon>
        <taxon>Bamfordvirae</taxon>
        <taxon>Nucleocytoviricota</taxon>
        <taxon>Megaviricetes</taxon>
        <taxon>Algavirales</taxon>
        <taxon>Phycodnaviridae</taxon>
        <taxon>Chlorovirus</taxon>
        <taxon>Chlorovirus americanus</taxon>
    </lineage>
</organism>
<reference evidence="1 2" key="1">
    <citation type="journal article" date="2007" name="Virology">
        <title>Sequence and annotation of the 369-kb NY-2A and the 345-kb AR158 viruses that infect Chlorella NC64A.</title>
        <authorList>
            <person name="Fitzgerald L.A."/>
            <person name="Graves M.V."/>
            <person name="Li X."/>
            <person name="Feldblyum T."/>
            <person name="Nierman W.C."/>
            <person name="Van Etten J.L."/>
        </authorList>
    </citation>
    <scope>NUCLEOTIDE SEQUENCE [LARGE SCALE GENOMIC DNA]</scope>
    <source>
        <strain evidence="1 2">NY-2A</strain>
    </source>
</reference>
<accession>A7IVS1</accession>
<name>A7IVS1_PBCVN</name>